<dbReference type="EMBL" id="FUZP01000001">
    <property type="protein sequence ID" value="SKC36374.1"/>
    <property type="molecule type" value="Genomic_DNA"/>
</dbReference>
<reference evidence="3 4" key="1">
    <citation type="submission" date="2017-02" db="EMBL/GenBank/DDBJ databases">
        <authorList>
            <person name="Peterson S.W."/>
        </authorList>
    </citation>
    <scope>NUCLEOTIDE SEQUENCE [LARGE SCALE GENOMIC DNA]</scope>
    <source>
        <strain evidence="3 4">VKM Ac-2059</strain>
    </source>
</reference>
<sequence length="205" mass="22142">MKERDMSDLESANPVAADGDDKLHELVGQMARAARLQAGEERSVEAATWWKRPRALLPISVVSIVALTGGAILIPLTLSVSGVQVEPDVEIPIVYTTDTGVDVSCREQIFFGEPSERDEADVRIAEFMRTHDWTGIGQRIYEDALATPIIPERDGGTEPGFDQASFSAAASRLIEAEIPASLRGAGEEEGTVYSSATDCTGELHR</sequence>
<evidence type="ECO:0000256" key="2">
    <source>
        <dbReference type="SAM" id="Phobius"/>
    </source>
</evidence>
<evidence type="ECO:0000313" key="3">
    <source>
        <dbReference type="EMBL" id="SKC36374.1"/>
    </source>
</evidence>
<dbReference type="STRING" id="123320.SAMN06309945_0183"/>
<keyword evidence="4" id="KW-1185">Reference proteome</keyword>
<feature type="transmembrane region" description="Helical" evidence="2">
    <location>
        <begin position="55"/>
        <end position="78"/>
    </location>
</feature>
<gene>
    <name evidence="3" type="ORF">SAMN06309945_0183</name>
</gene>
<organism evidence="3 4">
    <name type="scientific">Okibacterium fritillariae</name>
    <dbReference type="NCBI Taxonomy" id="123320"/>
    <lineage>
        <taxon>Bacteria</taxon>
        <taxon>Bacillati</taxon>
        <taxon>Actinomycetota</taxon>
        <taxon>Actinomycetes</taxon>
        <taxon>Micrococcales</taxon>
        <taxon>Microbacteriaceae</taxon>
        <taxon>Okibacterium</taxon>
    </lineage>
</organism>
<dbReference type="Proteomes" id="UP000190857">
    <property type="component" value="Unassembled WGS sequence"/>
</dbReference>
<feature type="region of interest" description="Disordered" evidence="1">
    <location>
        <begin position="184"/>
        <end position="205"/>
    </location>
</feature>
<evidence type="ECO:0000256" key="1">
    <source>
        <dbReference type="SAM" id="MobiDB-lite"/>
    </source>
</evidence>
<keyword evidence="2" id="KW-0812">Transmembrane</keyword>
<evidence type="ECO:0000313" key="4">
    <source>
        <dbReference type="Proteomes" id="UP000190857"/>
    </source>
</evidence>
<name>A0A1T5IB19_9MICO</name>
<keyword evidence="2" id="KW-0472">Membrane</keyword>
<protein>
    <submittedName>
        <fullName evidence="3">Uncharacterized protein</fullName>
    </submittedName>
</protein>
<accession>A0A1T5IB19</accession>
<keyword evidence="2" id="KW-1133">Transmembrane helix</keyword>
<proteinExistence type="predicted"/>
<dbReference type="AlphaFoldDB" id="A0A1T5IB19"/>